<dbReference type="PANTHER" id="PTHR13420:SF7">
    <property type="entry name" value="UPF0235 PROTEIN C15ORF40"/>
    <property type="match status" value="1"/>
</dbReference>
<evidence type="ECO:0000313" key="3">
    <source>
        <dbReference type="EMBL" id="MBI3539023.1"/>
    </source>
</evidence>
<reference evidence="3" key="1">
    <citation type="submission" date="2020-07" db="EMBL/GenBank/DDBJ databases">
        <title>Huge and variable diversity of episymbiotic CPR bacteria and DPANN archaea in groundwater ecosystems.</title>
        <authorList>
            <person name="He C.Y."/>
            <person name="Keren R."/>
            <person name="Whittaker M."/>
            <person name="Farag I.F."/>
            <person name="Doudna J."/>
            <person name="Cate J.H.D."/>
            <person name="Banfield J.F."/>
        </authorList>
    </citation>
    <scope>NUCLEOTIDE SEQUENCE</scope>
    <source>
        <strain evidence="3">NC_groundwater_928_Pr1_S-0.2um_72_17</strain>
    </source>
</reference>
<dbReference type="SUPFAM" id="SSF69786">
    <property type="entry name" value="YggU-like"/>
    <property type="match status" value="1"/>
</dbReference>
<dbReference type="SMART" id="SM01152">
    <property type="entry name" value="DUF167"/>
    <property type="match status" value="1"/>
</dbReference>
<dbReference type="GO" id="GO:0005737">
    <property type="term" value="C:cytoplasm"/>
    <property type="evidence" value="ECO:0007669"/>
    <property type="project" value="TreeGrafter"/>
</dbReference>
<dbReference type="InterPro" id="IPR036591">
    <property type="entry name" value="YggU-like_sf"/>
</dbReference>
<name>A0A9D6L537_UNCEI</name>
<evidence type="ECO:0000256" key="1">
    <source>
        <dbReference type="ARBA" id="ARBA00010364"/>
    </source>
</evidence>
<dbReference type="AlphaFoldDB" id="A0A9D6L537"/>
<dbReference type="Proteomes" id="UP000807850">
    <property type="component" value="Unassembled WGS sequence"/>
</dbReference>
<evidence type="ECO:0000313" key="4">
    <source>
        <dbReference type="Proteomes" id="UP000807850"/>
    </source>
</evidence>
<sequence>MTRLAVRVQPGARADGLVGWMADGTLKLTVRAAPEDGRANRAVTALIAATLGVRVSAVRVQRGAASRSKVVEVDGMNESTARALIAAALEGTGGRA</sequence>
<dbReference type="PANTHER" id="PTHR13420">
    <property type="entry name" value="UPF0235 PROTEIN C15ORF40"/>
    <property type="match status" value="1"/>
</dbReference>
<comment type="caution">
    <text evidence="3">The sequence shown here is derived from an EMBL/GenBank/DDBJ whole genome shotgun (WGS) entry which is preliminary data.</text>
</comment>
<dbReference type="Pfam" id="PF02594">
    <property type="entry name" value="DUF167"/>
    <property type="match status" value="1"/>
</dbReference>
<evidence type="ECO:0000256" key="2">
    <source>
        <dbReference type="HAMAP-Rule" id="MF_00634"/>
    </source>
</evidence>
<accession>A0A9D6L537</accession>
<proteinExistence type="inferred from homology"/>
<dbReference type="InterPro" id="IPR003746">
    <property type="entry name" value="DUF167"/>
</dbReference>
<protein>
    <recommendedName>
        <fullName evidence="2">UPF0235 protein HY076_01965</fullName>
    </recommendedName>
</protein>
<gene>
    <name evidence="3" type="ORF">HY076_01965</name>
</gene>
<dbReference type="EMBL" id="JACQAY010000057">
    <property type="protein sequence ID" value="MBI3539023.1"/>
    <property type="molecule type" value="Genomic_DNA"/>
</dbReference>
<dbReference type="HAMAP" id="MF_00634">
    <property type="entry name" value="UPF0235"/>
    <property type="match status" value="1"/>
</dbReference>
<dbReference type="Gene3D" id="3.30.1200.10">
    <property type="entry name" value="YggU-like"/>
    <property type="match status" value="1"/>
</dbReference>
<dbReference type="NCBIfam" id="TIGR00251">
    <property type="entry name" value="DUF167 family protein"/>
    <property type="match status" value="1"/>
</dbReference>
<comment type="similarity">
    <text evidence="1 2">Belongs to the UPF0235 family.</text>
</comment>
<organism evidence="3 4">
    <name type="scientific">Eiseniibacteriota bacterium</name>
    <dbReference type="NCBI Taxonomy" id="2212470"/>
    <lineage>
        <taxon>Bacteria</taxon>
        <taxon>Candidatus Eiseniibacteriota</taxon>
    </lineage>
</organism>